<keyword evidence="1" id="KW-0560">Oxidoreductase</keyword>
<reference evidence="3 4" key="1">
    <citation type="journal article" date="2011" name="Stand. Genomic Sci.">
        <title>Complete genome sequence of the gliding freshwater bacterium Fluviicola taffensis type strain (RW262).</title>
        <authorList>
            <person name="Woyke T."/>
            <person name="Chertkov O."/>
            <person name="Lapidus A."/>
            <person name="Nolan M."/>
            <person name="Lucas S."/>
            <person name="Del Rio T.G."/>
            <person name="Tice H."/>
            <person name="Cheng J.F."/>
            <person name="Tapia R."/>
            <person name="Han C."/>
            <person name="Goodwin L."/>
            <person name="Pitluck S."/>
            <person name="Liolios K."/>
            <person name="Pagani I."/>
            <person name="Ivanova N."/>
            <person name="Huntemann M."/>
            <person name="Mavromatis K."/>
            <person name="Mikhailova N."/>
            <person name="Pati A."/>
            <person name="Chen A."/>
            <person name="Palaniappan K."/>
            <person name="Land M."/>
            <person name="Hauser L."/>
            <person name="Brambilla E.M."/>
            <person name="Rohde M."/>
            <person name="Mwirichia R."/>
            <person name="Sikorski J."/>
            <person name="Tindall B.J."/>
            <person name="Goker M."/>
            <person name="Bristow J."/>
            <person name="Eisen J.A."/>
            <person name="Markowitz V."/>
            <person name="Hugenholtz P."/>
            <person name="Klenk H.P."/>
            <person name="Kyrpides N.C."/>
        </authorList>
    </citation>
    <scope>NUCLEOTIDE SEQUENCE [LARGE SCALE GENOMIC DNA]</scope>
    <source>
        <strain evidence="4">DSM 16823 / RW262 / RW262</strain>
    </source>
</reference>
<protein>
    <submittedName>
        <fullName evidence="3">Aldehyde Dehydrogenase</fullName>
    </submittedName>
</protein>
<dbReference type="OrthoDB" id="188583at2"/>
<name>F2IJM4_FLUTR</name>
<keyword evidence="4" id="KW-1185">Reference proteome</keyword>
<evidence type="ECO:0000259" key="2">
    <source>
        <dbReference type="Pfam" id="PF00171"/>
    </source>
</evidence>
<proteinExistence type="predicted"/>
<gene>
    <name evidence="3" type="ordered locus">Fluta_1927</name>
</gene>
<evidence type="ECO:0000313" key="4">
    <source>
        <dbReference type="Proteomes" id="UP000007463"/>
    </source>
</evidence>
<dbReference type="GO" id="GO:0016491">
    <property type="term" value="F:oxidoreductase activity"/>
    <property type="evidence" value="ECO:0007669"/>
    <property type="project" value="UniProtKB-KW"/>
</dbReference>
<dbReference type="AlphaFoldDB" id="F2IJM4"/>
<sequence length="293" mass="32154">MERLEILKTYKIFIGGQFPRTESGRYYTPLDKKGQPLANICLSSRKDFRNAVVSARKGLGSWSEKTAFNRGQILYRIAEMLEGRKGQFVEELIKQGSTEAKAKQEVELAIDRCVYYAGWCDKYQQVFSSVNPVASSHFNFSALEPMGVVGIIAPQTNGLIGLVSTILPVIAGGNTCIVLASENLPLCAITFAEVLATSDLTGGAVNILTGTEKELVEQFHSHMDVNAVVYAGGNKEQALAIEAGADCNVKRVFVYENDFTKATDENPYYITDLQELKTTWHPIENVGGATSTY</sequence>
<dbReference type="SUPFAM" id="SSF53720">
    <property type="entry name" value="ALDH-like"/>
    <property type="match status" value="1"/>
</dbReference>
<organism evidence="3 4">
    <name type="scientific">Fluviicola taffensis (strain DSM 16823 / NCIMB 13979 / RW262)</name>
    <dbReference type="NCBI Taxonomy" id="755732"/>
    <lineage>
        <taxon>Bacteria</taxon>
        <taxon>Pseudomonadati</taxon>
        <taxon>Bacteroidota</taxon>
        <taxon>Flavobacteriia</taxon>
        <taxon>Flavobacteriales</taxon>
        <taxon>Crocinitomicaceae</taxon>
        <taxon>Fluviicola</taxon>
    </lineage>
</organism>
<dbReference type="PANTHER" id="PTHR11699">
    <property type="entry name" value="ALDEHYDE DEHYDROGENASE-RELATED"/>
    <property type="match status" value="1"/>
</dbReference>
<evidence type="ECO:0000313" key="3">
    <source>
        <dbReference type="EMBL" id="AEA43914.1"/>
    </source>
</evidence>
<dbReference type="STRING" id="755732.Fluta_1927"/>
<dbReference type="eggNOG" id="COG1012">
    <property type="taxonomic scope" value="Bacteria"/>
</dbReference>
<feature type="domain" description="Aldehyde dehydrogenase" evidence="2">
    <location>
        <begin position="33"/>
        <end position="252"/>
    </location>
</feature>
<dbReference type="HOGENOM" id="CLU_926794_0_0_10"/>
<dbReference type="Pfam" id="PF00171">
    <property type="entry name" value="Aldedh"/>
    <property type="match status" value="1"/>
</dbReference>
<dbReference type="Gene3D" id="3.40.605.10">
    <property type="entry name" value="Aldehyde Dehydrogenase, Chain A, domain 1"/>
    <property type="match status" value="1"/>
</dbReference>
<dbReference type="Proteomes" id="UP000007463">
    <property type="component" value="Chromosome"/>
</dbReference>
<evidence type="ECO:0000256" key="1">
    <source>
        <dbReference type="ARBA" id="ARBA00023002"/>
    </source>
</evidence>
<dbReference type="RefSeq" id="WP_013686684.1">
    <property type="nucleotide sequence ID" value="NC_015321.1"/>
</dbReference>
<dbReference type="KEGG" id="fte:Fluta_1927"/>
<reference evidence="4" key="2">
    <citation type="submission" date="2011-02" db="EMBL/GenBank/DDBJ databases">
        <title>The complete genome of Fluviicola taffensis DSM 16823.</title>
        <authorList>
            <consortium name="US DOE Joint Genome Institute (JGI-PGF)"/>
            <person name="Lucas S."/>
            <person name="Copeland A."/>
            <person name="Lapidus A."/>
            <person name="Bruce D."/>
            <person name="Goodwin L."/>
            <person name="Pitluck S."/>
            <person name="Kyrpides N."/>
            <person name="Mavromatis K."/>
            <person name="Ivanova N."/>
            <person name="Mikhailova N."/>
            <person name="Pagani I."/>
            <person name="Chertkov O."/>
            <person name="Detter J.C."/>
            <person name="Han C."/>
            <person name="Tapia R."/>
            <person name="Land M."/>
            <person name="Hauser L."/>
            <person name="Markowitz V."/>
            <person name="Cheng J.-F."/>
            <person name="Hugenholtz P."/>
            <person name="Woyke T."/>
            <person name="Wu D."/>
            <person name="Tindall B."/>
            <person name="Pomrenke H.G."/>
            <person name="Brambilla E."/>
            <person name="Klenk H.-P."/>
            <person name="Eisen J.A."/>
        </authorList>
    </citation>
    <scope>NUCLEOTIDE SEQUENCE [LARGE SCALE GENOMIC DNA]</scope>
    <source>
        <strain evidence="4">DSM 16823 / RW262 / RW262</strain>
    </source>
</reference>
<accession>F2IJM4</accession>
<dbReference type="InterPro" id="IPR015590">
    <property type="entry name" value="Aldehyde_DH_dom"/>
</dbReference>
<dbReference type="InterPro" id="IPR016162">
    <property type="entry name" value="Ald_DH_N"/>
</dbReference>
<dbReference type="EMBL" id="CP002542">
    <property type="protein sequence ID" value="AEA43914.1"/>
    <property type="molecule type" value="Genomic_DNA"/>
</dbReference>
<dbReference type="InterPro" id="IPR016161">
    <property type="entry name" value="Ald_DH/histidinol_DH"/>
</dbReference>